<comment type="similarity">
    <text evidence="1">Belongs to the cytochrome P450 family.</text>
</comment>
<dbReference type="InterPro" id="IPR001128">
    <property type="entry name" value="Cyt_P450"/>
</dbReference>
<dbReference type="CDD" id="cd11069">
    <property type="entry name" value="CYP_FUM15-like"/>
    <property type="match status" value="1"/>
</dbReference>
<comment type="caution">
    <text evidence="3">The sequence shown here is derived from an EMBL/GenBank/DDBJ whole genome shotgun (WGS) entry which is preliminary data.</text>
</comment>
<evidence type="ECO:0000313" key="3">
    <source>
        <dbReference type="EMBL" id="KAL2822288.1"/>
    </source>
</evidence>
<proteinExistence type="inferred from homology"/>
<keyword evidence="2" id="KW-1133">Transmembrane helix</keyword>
<protein>
    <submittedName>
        <fullName evidence="3">Cytochrome P450</fullName>
    </submittedName>
</protein>
<dbReference type="Gene3D" id="1.10.630.10">
    <property type="entry name" value="Cytochrome P450"/>
    <property type="match status" value="1"/>
</dbReference>
<dbReference type="InterPro" id="IPR002401">
    <property type="entry name" value="Cyt_P450_E_grp-I"/>
</dbReference>
<dbReference type="EMBL" id="JBFXLS010000059">
    <property type="protein sequence ID" value="KAL2822288.1"/>
    <property type="molecule type" value="Genomic_DNA"/>
</dbReference>
<evidence type="ECO:0000313" key="4">
    <source>
        <dbReference type="Proteomes" id="UP001610335"/>
    </source>
</evidence>
<dbReference type="InterPro" id="IPR050121">
    <property type="entry name" value="Cytochrome_P450_monoxygenase"/>
</dbReference>
<evidence type="ECO:0000256" key="2">
    <source>
        <dbReference type="SAM" id="Phobius"/>
    </source>
</evidence>
<dbReference type="PRINTS" id="PR00463">
    <property type="entry name" value="EP450I"/>
</dbReference>
<dbReference type="Pfam" id="PF00067">
    <property type="entry name" value="p450"/>
    <property type="match status" value="1"/>
</dbReference>
<feature type="transmembrane region" description="Helical" evidence="2">
    <location>
        <begin position="20"/>
        <end position="45"/>
    </location>
</feature>
<accession>A0ABR4I3F3</accession>
<keyword evidence="4" id="KW-1185">Reference proteome</keyword>
<dbReference type="InterPro" id="IPR036396">
    <property type="entry name" value="Cyt_P450_sf"/>
</dbReference>
<dbReference type="PANTHER" id="PTHR24305:SF227">
    <property type="entry name" value="P450, PUTATIVE (EUROFUNG)-RELATED"/>
    <property type="match status" value="1"/>
</dbReference>
<name>A0ABR4I3F3_9EURO</name>
<organism evidence="3 4">
    <name type="scientific">Aspergillus cavernicola</name>
    <dbReference type="NCBI Taxonomy" id="176166"/>
    <lineage>
        <taxon>Eukaryota</taxon>
        <taxon>Fungi</taxon>
        <taxon>Dikarya</taxon>
        <taxon>Ascomycota</taxon>
        <taxon>Pezizomycotina</taxon>
        <taxon>Eurotiomycetes</taxon>
        <taxon>Eurotiomycetidae</taxon>
        <taxon>Eurotiales</taxon>
        <taxon>Aspergillaceae</taxon>
        <taxon>Aspergillus</taxon>
        <taxon>Aspergillus subgen. Nidulantes</taxon>
    </lineage>
</organism>
<keyword evidence="2" id="KW-0812">Transmembrane</keyword>
<evidence type="ECO:0000256" key="1">
    <source>
        <dbReference type="ARBA" id="ARBA00010617"/>
    </source>
</evidence>
<sequence>MATIPWGVIYTGVAGYSVFISSFSTFFVLSVIVTALKVLYSFVLYPDYLTPIKHIPTPPDRSWLKGNTDTYVIQTPFEDMLKWTKTVPNSGLLRYYVVGNMERVLVTTPKAMSELLVQNAYEFEKPEMMRRSLGRIAGKHGVLLVEGQEHKRHRKNLMPAFSYRHIKDLYPTFWSKSVEMVKCIEQDLQARGSADDNVVEVRPWASRATLDIIGLAGMDQDFGSLADPKNEIAEQYHRILQDPPLWLKLLFAAAFVLGRGNIIQALPIQRNRDLMDGCEYIRGVAQRLISEKKNRVKHNPDEVESGKDILSVALRSGTFTDEELIDQMMTFLAAGHETTSTALQWSIYTLCKHQDVQTRLREEIRSNLPPISVQNPEPITAVTLDSLPYLHAVCNEVLRFHPSVPITFRDTPNDTTLAGTHIAKGTMLTISPEVINHHPDFWGPDAGKFNPERWLGAGQANNGGASNNYAFMTFLHGPRGCIGQGFAKSELACLVAATVGRFHMELKDPNAKLKVKRSATVSPLDGVLAKFTPIEGW</sequence>
<keyword evidence="2" id="KW-0472">Membrane</keyword>
<gene>
    <name evidence="3" type="ORF">BDW59DRAFT_149658</name>
</gene>
<dbReference type="Proteomes" id="UP001610335">
    <property type="component" value="Unassembled WGS sequence"/>
</dbReference>
<dbReference type="PANTHER" id="PTHR24305">
    <property type="entry name" value="CYTOCHROME P450"/>
    <property type="match status" value="1"/>
</dbReference>
<reference evidence="3 4" key="1">
    <citation type="submission" date="2024-07" db="EMBL/GenBank/DDBJ databases">
        <title>Section-level genome sequencing and comparative genomics of Aspergillus sections Usti and Cavernicolus.</title>
        <authorList>
            <consortium name="Lawrence Berkeley National Laboratory"/>
            <person name="Nybo J.L."/>
            <person name="Vesth T.C."/>
            <person name="Theobald S."/>
            <person name="Frisvad J.C."/>
            <person name="Larsen T.O."/>
            <person name="Kjaerboelling I."/>
            <person name="Rothschild-Mancinelli K."/>
            <person name="Lyhne E.K."/>
            <person name="Kogle M.E."/>
            <person name="Barry K."/>
            <person name="Clum A."/>
            <person name="Na H."/>
            <person name="Ledsgaard L."/>
            <person name="Lin J."/>
            <person name="Lipzen A."/>
            <person name="Kuo A."/>
            <person name="Riley R."/>
            <person name="Mondo S."/>
            <person name="LaButti K."/>
            <person name="Haridas S."/>
            <person name="Pangalinan J."/>
            <person name="Salamov A.A."/>
            <person name="Simmons B.A."/>
            <person name="Magnuson J.K."/>
            <person name="Chen J."/>
            <person name="Drula E."/>
            <person name="Henrissat B."/>
            <person name="Wiebenga A."/>
            <person name="Lubbers R.J."/>
            <person name="Gomes A.C."/>
            <person name="Makela M.R."/>
            <person name="Stajich J."/>
            <person name="Grigoriev I.V."/>
            <person name="Mortensen U.H."/>
            <person name="De vries R.P."/>
            <person name="Baker S.E."/>
            <person name="Andersen M.R."/>
        </authorList>
    </citation>
    <scope>NUCLEOTIDE SEQUENCE [LARGE SCALE GENOMIC DNA]</scope>
    <source>
        <strain evidence="3 4">CBS 600.67</strain>
    </source>
</reference>
<dbReference type="PRINTS" id="PR00385">
    <property type="entry name" value="P450"/>
</dbReference>
<dbReference type="SUPFAM" id="SSF48264">
    <property type="entry name" value="Cytochrome P450"/>
    <property type="match status" value="1"/>
</dbReference>